<comment type="caution">
    <text evidence="3">The sequence shown here is derived from an EMBL/GenBank/DDBJ whole genome shotgun (WGS) entry which is preliminary data.</text>
</comment>
<reference evidence="4" key="1">
    <citation type="journal article" date="2019" name="Int. J. Syst. Evol. Microbiol.">
        <title>The Global Catalogue of Microorganisms (GCM) 10K type strain sequencing project: providing services to taxonomists for standard genome sequencing and annotation.</title>
        <authorList>
            <consortium name="The Broad Institute Genomics Platform"/>
            <consortium name="The Broad Institute Genome Sequencing Center for Infectious Disease"/>
            <person name="Wu L."/>
            <person name="Ma J."/>
        </authorList>
    </citation>
    <scope>NUCLEOTIDE SEQUENCE [LARGE SCALE GENOMIC DNA]</scope>
    <source>
        <strain evidence="4">JCM 11136</strain>
    </source>
</reference>
<dbReference type="Pfam" id="PF07859">
    <property type="entry name" value="Abhydrolase_3"/>
    <property type="match status" value="1"/>
</dbReference>
<keyword evidence="4" id="KW-1185">Reference proteome</keyword>
<evidence type="ECO:0000313" key="3">
    <source>
        <dbReference type="EMBL" id="GAA0925248.1"/>
    </source>
</evidence>
<dbReference type="InterPro" id="IPR013094">
    <property type="entry name" value="AB_hydrolase_3"/>
</dbReference>
<name>A0ABP3ZPF0_9ACTN</name>
<protein>
    <submittedName>
        <fullName evidence="3">Alpha/beta hydrolase</fullName>
    </submittedName>
</protein>
<dbReference type="SUPFAM" id="SSF53474">
    <property type="entry name" value="alpha/beta-Hydrolases"/>
    <property type="match status" value="1"/>
</dbReference>
<feature type="domain" description="Alpha/beta hydrolase fold-3" evidence="2">
    <location>
        <begin position="101"/>
        <end position="306"/>
    </location>
</feature>
<dbReference type="InterPro" id="IPR050300">
    <property type="entry name" value="GDXG_lipolytic_enzyme"/>
</dbReference>
<dbReference type="Proteomes" id="UP001501578">
    <property type="component" value="Unassembled WGS sequence"/>
</dbReference>
<dbReference type="InterPro" id="IPR029058">
    <property type="entry name" value="AB_hydrolase_fold"/>
</dbReference>
<accession>A0ABP3ZPF0</accession>
<gene>
    <name evidence="3" type="ORF">GCM10009560_26600</name>
</gene>
<dbReference type="EMBL" id="BAAAHQ010000011">
    <property type="protein sequence ID" value="GAA0925248.1"/>
    <property type="molecule type" value="Genomic_DNA"/>
</dbReference>
<proteinExistence type="predicted"/>
<dbReference type="GO" id="GO:0016787">
    <property type="term" value="F:hydrolase activity"/>
    <property type="evidence" value="ECO:0007669"/>
    <property type="project" value="UniProtKB-KW"/>
</dbReference>
<evidence type="ECO:0000259" key="2">
    <source>
        <dbReference type="Pfam" id="PF07859"/>
    </source>
</evidence>
<dbReference type="PANTHER" id="PTHR48081">
    <property type="entry name" value="AB HYDROLASE SUPERFAMILY PROTEIN C4A8.06C"/>
    <property type="match status" value="1"/>
</dbReference>
<evidence type="ECO:0000256" key="1">
    <source>
        <dbReference type="ARBA" id="ARBA00022801"/>
    </source>
</evidence>
<evidence type="ECO:0000313" key="4">
    <source>
        <dbReference type="Proteomes" id="UP001501578"/>
    </source>
</evidence>
<dbReference type="PANTHER" id="PTHR48081:SF8">
    <property type="entry name" value="ALPHA_BETA HYDROLASE FOLD-3 DOMAIN-CONTAINING PROTEIN-RELATED"/>
    <property type="match status" value="1"/>
</dbReference>
<keyword evidence="1 3" id="KW-0378">Hydrolase</keyword>
<sequence length="335" mass="35715">MATTGAMVVRMTQSMPRPPYEPEFATLLASFTDHFPPTITPEMIAPMRAGGGAWTPSIEELLAGRDIRREDRTVPGPAGAPDVVLSIFRSGTAAAAPAVYTIHGGGFVFGDRFAEIDEALGWVEEHGVVLVSVEYRMPPEHPDPAPVEDCYAGLVWTAANAGDLGIDPGRIVLHGSSAGGGLAAGTALLARDRSGPSVLGQLLVAPMLDERNDSPSAHQFAGVGVWDRGSNDTGWNALLGARRGTEAVTPYASPSRARDLSGLPPAFVDVGSTETFRDEAVEFASRLWQAGVQAELHVWPGVWHGFDVMLPTAALSRAARRARSEWLHRLIDRKP</sequence>
<organism evidence="3 4">
    <name type="scientific">Nonomuraea longicatena</name>
    <dbReference type="NCBI Taxonomy" id="83682"/>
    <lineage>
        <taxon>Bacteria</taxon>
        <taxon>Bacillati</taxon>
        <taxon>Actinomycetota</taxon>
        <taxon>Actinomycetes</taxon>
        <taxon>Streptosporangiales</taxon>
        <taxon>Streptosporangiaceae</taxon>
        <taxon>Nonomuraea</taxon>
    </lineage>
</organism>
<dbReference type="Gene3D" id="3.40.50.1820">
    <property type="entry name" value="alpha/beta hydrolase"/>
    <property type="match status" value="1"/>
</dbReference>